<evidence type="ECO:0000256" key="2">
    <source>
        <dbReference type="ARBA" id="ARBA00022448"/>
    </source>
</evidence>
<feature type="transmembrane region" description="Helical" evidence="7">
    <location>
        <begin position="173"/>
        <end position="192"/>
    </location>
</feature>
<dbReference type="AlphaFoldDB" id="A0AA42CQW3"/>
<dbReference type="CDD" id="cd06174">
    <property type="entry name" value="MFS"/>
    <property type="match status" value="1"/>
</dbReference>
<feature type="domain" description="Major facilitator superfamily (MFS) profile" evidence="8">
    <location>
        <begin position="15"/>
        <end position="411"/>
    </location>
</feature>
<dbReference type="InterPro" id="IPR036259">
    <property type="entry name" value="MFS_trans_sf"/>
</dbReference>
<evidence type="ECO:0000313" key="9">
    <source>
        <dbReference type="EMBL" id="MCW6511840.1"/>
    </source>
</evidence>
<feature type="transmembrane region" description="Helical" evidence="7">
    <location>
        <begin position="138"/>
        <end position="161"/>
    </location>
</feature>
<dbReference type="PANTHER" id="PTHR23506">
    <property type="entry name" value="GH10249P"/>
    <property type="match status" value="1"/>
</dbReference>
<feature type="transmembrane region" description="Helical" evidence="7">
    <location>
        <begin position="53"/>
        <end position="74"/>
    </location>
</feature>
<dbReference type="PANTHER" id="PTHR23506:SF23">
    <property type="entry name" value="GH10249P"/>
    <property type="match status" value="1"/>
</dbReference>
<feature type="transmembrane region" description="Helical" evidence="7">
    <location>
        <begin position="316"/>
        <end position="336"/>
    </location>
</feature>
<evidence type="ECO:0000256" key="3">
    <source>
        <dbReference type="ARBA" id="ARBA00022692"/>
    </source>
</evidence>
<dbReference type="GO" id="GO:0016020">
    <property type="term" value="C:membrane"/>
    <property type="evidence" value="ECO:0007669"/>
    <property type="project" value="UniProtKB-SubCell"/>
</dbReference>
<feature type="transmembrane region" description="Helical" evidence="7">
    <location>
        <begin position="388"/>
        <end position="406"/>
    </location>
</feature>
<proteinExistence type="predicted"/>
<keyword evidence="10" id="KW-1185">Reference proteome</keyword>
<evidence type="ECO:0000259" key="8">
    <source>
        <dbReference type="PROSITE" id="PS50850"/>
    </source>
</evidence>
<protein>
    <submittedName>
        <fullName evidence="9">MFS transporter</fullName>
    </submittedName>
</protein>
<organism evidence="9 10">
    <name type="scientific">Lichenifustis flavocetrariae</name>
    <dbReference type="NCBI Taxonomy" id="2949735"/>
    <lineage>
        <taxon>Bacteria</taxon>
        <taxon>Pseudomonadati</taxon>
        <taxon>Pseudomonadota</taxon>
        <taxon>Alphaproteobacteria</taxon>
        <taxon>Hyphomicrobiales</taxon>
        <taxon>Lichenihabitantaceae</taxon>
        <taxon>Lichenifustis</taxon>
    </lineage>
</organism>
<dbReference type="Gene3D" id="1.20.1250.20">
    <property type="entry name" value="MFS general substrate transporter like domains"/>
    <property type="match status" value="2"/>
</dbReference>
<dbReference type="PROSITE" id="PS50850">
    <property type="entry name" value="MFS"/>
    <property type="match status" value="1"/>
</dbReference>
<dbReference type="PROSITE" id="PS00216">
    <property type="entry name" value="SUGAR_TRANSPORT_1"/>
    <property type="match status" value="1"/>
</dbReference>
<feature type="transmembrane region" description="Helical" evidence="7">
    <location>
        <begin position="15"/>
        <end position="33"/>
    </location>
</feature>
<accession>A0AA42CQW3</accession>
<dbReference type="EMBL" id="JAMOIM010000034">
    <property type="protein sequence ID" value="MCW6511840.1"/>
    <property type="molecule type" value="Genomic_DNA"/>
</dbReference>
<reference evidence="9" key="1">
    <citation type="submission" date="2022-05" db="EMBL/GenBank/DDBJ databases">
        <authorList>
            <person name="Pankratov T."/>
        </authorList>
    </citation>
    <scope>NUCLEOTIDE SEQUENCE</scope>
    <source>
        <strain evidence="9">BP6-180914</strain>
    </source>
</reference>
<dbReference type="InterPro" id="IPR050930">
    <property type="entry name" value="MFS_Vesicular_Transporter"/>
</dbReference>
<keyword evidence="5 7" id="KW-0472">Membrane</keyword>
<dbReference type="InterPro" id="IPR020846">
    <property type="entry name" value="MFS_dom"/>
</dbReference>
<comment type="subcellular location">
    <subcellularLocation>
        <location evidence="1">Membrane</location>
        <topology evidence="1">Multi-pass membrane protein</topology>
    </subcellularLocation>
</comment>
<evidence type="ECO:0000256" key="6">
    <source>
        <dbReference type="SAM" id="MobiDB-lite"/>
    </source>
</evidence>
<sequence>MIVNGEGRTGSLTSAYRLAWGVALIFYFLEYVVRAAPAVMLPELSTAFNVDTVSVSVIVGTYYYTYSVTSLVAGAALDRWGARTPVVIGLAMLGLGCLLFVVPVSPIGDTGRLLQGAGSAFAFTGAVFLATRGFSGSALATAVGFTQSFGMLGGSAGQLGVGPLIHGPLDWRGFWIVTALACFVVAVVLFITTPRDAGRPSHDAGRSNSILAPFKTVLGNPQSYLCGIIAGLLFVPTTVGDMVWGVLAFEKDRSFEYGRAISVVAMVPLGWAIGCPLLGWMADALGRRKFALTGGAIVMLAALLVIAFTPDLPVNYAAMLVVGIGSGAAMIPYTIIKEVNPAGVEGSAVGVINFVTFAVTAVIGPVFARFIGAGVGLNSDHIAQFREGALFWASCVAVALFLSLLLRETGRGRSGEPRSPLSLVNLGSAGQP</sequence>
<dbReference type="InterPro" id="IPR005829">
    <property type="entry name" value="Sugar_transporter_CS"/>
</dbReference>
<dbReference type="RefSeq" id="WP_282588219.1">
    <property type="nucleotide sequence ID" value="NZ_JAMOIM010000034.1"/>
</dbReference>
<gene>
    <name evidence="9" type="ORF">M8523_28175</name>
</gene>
<dbReference type="Pfam" id="PF07690">
    <property type="entry name" value="MFS_1"/>
    <property type="match status" value="1"/>
</dbReference>
<dbReference type="SUPFAM" id="SSF103473">
    <property type="entry name" value="MFS general substrate transporter"/>
    <property type="match status" value="1"/>
</dbReference>
<keyword evidence="4 7" id="KW-1133">Transmembrane helix</keyword>
<keyword evidence="3 7" id="KW-0812">Transmembrane</keyword>
<evidence type="ECO:0000256" key="7">
    <source>
        <dbReference type="SAM" id="Phobius"/>
    </source>
</evidence>
<dbReference type="InterPro" id="IPR011701">
    <property type="entry name" value="MFS"/>
</dbReference>
<feature type="transmembrane region" description="Helical" evidence="7">
    <location>
        <begin position="290"/>
        <end position="310"/>
    </location>
</feature>
<feature type="region of interest" description="Disordered" evidence="6">
    <location>
        <begin position="410"/>
        <end position="432"/>
    </location>
</feature>
<evidence type="ECO:0000313" key="10">
    <source>
        <dbReference type="Proteomes" id="UP001165667"/>
    </source>
</evidence>
<feature type="transmembrane region" description="Helical" evidence="7">
    <location>
        <begin position="348"/>
        <end position="368"/>
    </location>
</feature>
<evidence type="ECO:0000256" key="4">
    <source>
        <dbReference type="ARBA" id="ARBA00022989"/>
    </source>
</evidence>
<feature type="transmembrane region" description="Helical" evidence="7">
    <location>
        <begin position="224"/>
        <end position="247"/>
    </location>
</feature>
<name>A0AA42CQW3_9HYPH</name>
<evidence type="ECO:0000256" key="5">
    <source>
        <dbReference type="ARBA" id="ARBA00023136"/>
    </source>
</evidence>
<keyword evidence="2" id="KW-0813">Transport</keyword>
<dbReference type="GO" id="GO:0022857">
    <property type="term" value="F:transmembrane transporter activity"/>
    <property type="evidence" value="ECO:0007669"/>
    <property type="project" value="InterPro"/>
</dbReference>
<dbReference type="Proteomes" id="UP001165667">
    <property type="component" value="Unassembled WGS sequence"/>
</dbReference>
<feature type="transmembrane region" description="Helical" evidence="7">
    <location>
        <begin position="86"/>
        <end position="107"/>
    </location>
</feature>
<feature type="transmembrane region" description="Helical" evidence="7">
    <location>
        <begin position="113"/>
        <end position="131"/>
    </location>
</feature>
<evidence type="ECO:0000256" key="1">
    <source>
        <dbReference type="ARBA" id="ARBA00004141"/>
    </source>
</evidence>
<comment type="caution">
    <text evidence="9">The sequence shown here is derived from an EMBL/GenBank/DDBJ whole genome shotgun (WGS) entry which is preliminary data.</text>
</comment>
<feature type="transmembrane region" description="Helical" evidence="7">
    <location>
        <begin position="259"/>
        <end position="278"/>
    </location>
</feature>